<organism evidence="1 2">
    <name type="scientific">Panagrolaimus sp. JU765</name>
    <dbReference type="NCBI Taxonomy" id="591449"/>
    <lineage>
        <taxon>Eukaryota</taxon>
        <taxon>Metazoa</taxon>
        <taxon>Ecdysozoa</taxon>
        <taxon>Nematoda</taxon>
        <taxon>Chromadorea</taxon>
        <taxon>Rhabditida</taxon>
        <taxon>Tylenchina</taxon>
        <taxon>Panagrolaimomorpha</taxon>
        <taxon>Panagrolaimoidea</taxon>
        <taxon>Panagrolaimidae</taxon>
        <taxon>Panagrolaimus</taxon>
    </lineage>
</organism>
<evidence type="ECO:0000313" key="2">
    <source>
        <dbReference type="WBParaSite" id="JU765_v2.g4062.t1"/>
    </source>
</evidence>
<sequence length="573" mass="66521">MLRSVTKAAYRLGQEVLLRFQNGKFGLKSAQQATKVVQNPAVQKVIIQQINRLPAFSRNLFLRTFQRTVRSRVLFLRPFAAFHYQRLAHFNDDRRNYYQQRFRGLYKIQKRKNVGVIERIRDIFGSNVRYNQSLANTEFPDCLDGYDIGKHIAGGCSGAVYELRKKNPQSQFNALSLQETSTIQENYPLALKIMFNYDYNRSEKRLCTDMATELVPLIKKPNGIISGSFGDVQLIPKHHPNVIKLHTAFTDIMPILPDANKLYPAALPNNEDYIPLEQEPKTLFIVMKRYHMTLRNYMLTCKRNYWTLRIMYGQLLESIVFLYDHKIAHRDMKSDNILLDFDYEDDLTDLGGNLSLQAPEIRRSKPKKGKIIDFSMADLWSTGTMGYEIFTRINPFYSRLNSKYYEEDDLAQLPRRLHYAVKEVTYKMLRVDPKQRPKPHVAANVVSISLFRFGKDVKTFLEECGLSVGWDTKQLKNSFSKTLKTLGQNIEKRLDDVTQLYAAETILSKFLNPQIISNAELQLRATFLSRLNKEDIWPAMEYFFDEHVIREHSNNSSSGSSTIGYIGNGFQKI</sequence>
<accession>A0AC34R6V2</accession>
<dbReference type="WBParaSite" id="JU765_v2.g4062.t1">
    <property type="protein sequence ID" value="JU765_v2.g4062.t1"/>
    <property type="gene ID" value="JU765_v2.g4062"/>
</dbReference>
<proteinExistence type="predicted"/>
<evidence type="ECO:0000313" key="1">
    <source>
        <dbReference type="Proteomes" id="UP000887576"/>
    </source>
</evidence>
<protein>
    <submittedName>
        <fullName evidence="2">Protein kinase domain-containing protein</fullName>
    </submittedName>
</protein>
<dbReference type="Proteomes" id="UP000887576">
    <property type="component" value="Unplaced"/>
</dbReference>
<name>A0AC34R6V2_9BILA</name>
<reference evidence="2" key="1">
    <citation type="submission" date="2022-11" db="UniProtKB">
        <authorList>
            <consortium name="WormBaseParasite"/>
        </authorList>
    </citation>
    <scope>IDENTIFICATION</scope>
</reference>